<accession>A0A8H4RDY6</accession>
<dbReference type="Proteomes" id="UP000566819">
    <property type="component" value="Unassembled WGS sequence"/>
</dbReference>
<proteinExistence type="predicted"/>
<feature type="compositionally biased region" description="Basic and acidic residues" evidence="2">
    <location>
        <begin position="80"/>
        <end position="103"/>
    </location>
</feature>
<reference evidence="3 4" key="1">
    <citation type="submission" date="2020-03" db="EMBL/GenBank/DDBJ databases">
        <title>Draft Genome Sequence of Cudoniella acicularis.</title>
        <authorList>
            <person name="Buettner E."/>
            <person name="Kellner H."/>
        </authorList>
    </citation>
    <scope>NUCLEOTIDE SEQUENCE [LARGE SCALE GENOMIC DNA]</scope>
    <source>
        <strain evidence="3 4">DSM 108380</strain>
    </source>
</reference>
<protein>
    <submittedName>
        <fullName evidence="3">Uncharacterized protein</fullName>
    </submittedName>
</protein>
<evidence type="ECO:0000256" key="1">
    <source>
        <dbReference type="SAM" id="Coils"/>
    </source>
</evidence>
<keyword evidence="4" id="KW-1185">Reference proteome</keyword>
<organism evidence="3 4">
    <name type="scientific">Cudoniella acicularis</name>
    <dbReference type="NCBI Taxonomy" id="354080"/>
    <lineage>
        <taxon>Eukaryota</taxon>
        <taxon>Fungi</taxon>
        <taxon>Dikarya</taxon>
        <taxon>Ascomycota</taxon>
        <taxon>Pezizomycotina</taxon>
        <taxon>Leotiomycetes</taxon>
        <taxon>Helotiales</taxon>
        <taxon>Tricladiaceae</taxon>
        <taxon>Cudoniella</taxon>
    </lineage>
</organism>
<gene>
    <name evidence="3" type="ORF">G7Y89_g9810</name>
</gene>
<dbReference type="EMBL" id="JAAMPI010000826">
    <property type="protein sequence ID" value="KAF4628337.1"/>
    <property type="molecule type" value="Genomic_DNA"/>
</dbReference>
<evidence type="ECO:0000313" key="4">
    <source>
        <dbReference type="Proteomes" id="UP000566819"/>
    </source>
</evidence>
<feature type="region of interest" description="Disordered" evidence="2">
    <location>
        <begin position="1"/>
        <end position="161"/>
    </location>
</feature>
<feature type="compositionally biased region" description="Low complexity" evidence="2">
    <location>
        <begin position="677"/>
        <end position="691"/>
    </location>
</feature>
<feature type="compositionally biased region" description="Polar residues" evidence="2">
    <location>
        <begin position="983"/>
        <end position="999"/>
    </location>
</feature>
<feature type="coiled-coil region" evidence="1">
    <location>
        <begin position="314"/>
        <end position="462"/>
    </location>
</feature>
<feature type="region of interest" description="Disordered" evidence="2">
    <location>
        <begin position="677"/>
        <end position="696"/>
    </location>
</feature>
<feature type="region of interest" description="Disordered" evidence="2">
    <location>
        <begin position="938"/>
        <end position="1036"/>
    </location>
</feature>
<sequence>MRMQGRVDPQLKPVPMSRSPQAGGKRQPGGDFDYTPSKRRVTEPHYSNTYRPEYGRGPQSSGGRGRSPPRGPSSNSLHFQSDRVRPRESYDTGRDKERYRDGSRSPGRYNPGRSHRSEHRRNSSLNTHPPPPPDSKGSSSVGTFVPPPDRLLQKSDSVGKQTPVEPVLLQASSLATLNKGSDTRTPVTTEKAEETVALDKEASQAIATCMTEVFTQISHEAVELALLKSQVEAADKERNKKTEEYKAGKRLHEQFPSAEASQKKAKLHAEHEYQRISQKLREKDLSLVSAANSAALRLIPELTGAIGGKQSNSEEALTQQIECLEKSVAELQKKLEEQNKLFAEQKVSQQKQFESIEAKHQQDEATLQSLSTKLEKTQADLDTQKSESEKALEITKRDIDSAQTDVSRLKADLPPDLQQKLNTIGKLERQLETDKSETEAKVKDILEQEKDLRKEINTAKDDIKATGKNMLTLPTIANQPAAFDFASLKQQVVSLQQNPVSWEAIRSIQSQATSLESRITSIELDRLSALEKRIVSCEKDAKSTPKATELQTLRTDIEKVSRMVKNKEAVAFASRGSSPGKERPSPNELASSDLIARVTVLEANVSAALSRLQTPDGVDRLTHLEDTLGDFQVGEEAAKDQLVDEFEKKQSAMLERIVNIQRDISGMKSDLPAQVQSIQLQQSQSQNQPPSFNLDEQTSTIASRAIDILRERPDLIPTQAFEQKFSDQITSLRNSFELKTEAHINAITNLETRYNNINTMDMVRSMTDQLNAEKFPQIQQAIEQLRLPNPQLLQRVTDLEKLANERQALSAEAERRLQDLEKAKSGSMPDALEARIQDIEKEQQKVHWLVGKLEENTSKLHEQAASVGDYLKKIPNQETTAKLRTEVDSLARDVSLNEDKIHQVQKSQVDIRTTVASLASDNESTKDFLAIQIPEITDKINDIQHPPSRPPSPAPLRKSIPSTNGVKKRKADDTNGHTHHKASSNPLMTRPNGRTSSYESPRRRAKGRVIYTDDDPDGDFEAKPDAPSGDDEEDGE</sequence>
<keyword evidence="1" id="KW-0175">Coiled coil</keyword>
<dbReference type="OrthoDB" id="3542551at2759"/>
<comment type="caution">
    <text evidence="3">The sequence shown here is derived from an EMBL/GenBank/DDBJ whole genome shotgun (WGS) entry which is preliminary data.</text>
</comment>
<feature type="region of interest" description="Disordered" evidence="2">
    <location>
        <begin position="571"/>
        <end position="590"/>
    </location>
</feature>
<name>A0A8H4RDY6_9HELO</name>
<dbReference type="AlphaFoldDB" id="A0A8H4RDY6"/>
<evidence type="ECO:0000313" key="3">
    <source>
        <dbReference type="EMBL" id="KAF4628337.1"/>
    </source>
</evidence>
<evidence type="ECO:0000256" key="2">
    <source>
        <dbReference type="SAM" id="MobiDB-lite"/>
    </source>
</evidence>
<feature type="compositionally biased region" description="Low complexity" evidence="2">
    <location>
        <begin position="66"/>
        <end position="76"/>
    </location>
</feature>